<evidence type="ECO:0000256" key="4">
    <source>
        <dbReference type="ARBA" id="ARBA00022552"/>
    </source>
</evidence>
<dbReference type="Pfam" id="PF06102">
    <property type="entry name" value="RRP36"/>
    <property type="match status" value="1"/>
</dbReference>
<comment type="similarity">
    <text evidence="2 9">Belongs to the RRP36 family.</text>
</comment>
<comment type="subunit">
    <text evidence="9">Associates with 90S and pre-40S pre-ribosomal particles.</text>
</comment>
<dbReference type="PANTHER" id="PTHR21738">
    <property type="entry name" value="RIBOSOMAL RNA PROCESSING PROTEIN 36 HOMOLOG"/>
    <property type="match status" value="1"/>
</dbReference>
<comment type="function">
    <text evidence="8 9">Component of the 90S pre-ribosome involved in the maturation of rRNAs. Required for early cleavages of the pre-RNAs in the 40S ribosomal subunit maturation pathway.</text>
</comment>
<evidence type="ECO:0000256" key="2">
    <source>
        <dbReference type="ARBA" id="ARBA00009418"/>
    </source>
</evidence>
<evidence type="ECO:0000256" key="5">
    <source>
        <dbReference type="ARBA" id="ARBA00023054"/>
    </source>
</evidence>
<keyword evidence="3 9" id="KW-0690">Ribosome biogenesis</keyword>
<evidence type="ECO:0000256" key="8">
    <source>
        <dbReference type="ARBA" id="ARBA00025053"/>
    </source>
</evidence>
<gene>
    <name evidence="11" type="ORF">PANT_9c00104</name>
</gene>
<evidence type="ECO:0000256" key="3">
    <source>
        <dbReference type="ARBA" id="ARBA00022517"/>
    </source>
</evidence>
<dbReference type="Proteomes" id="UP000011976">
    <property type="component" value="Unassembled WGS sequence"/>
</dbReference>
<protein>
    <recommendedName>
        <fullName evidence="9">rRNA biogenesis protein RRP36</fullName>
    </recommendedName>
</protein>
<feature type="compositionally biased region" description="Low complexity" evidence="10">
    <location>
        <begin position="188"/>
        <end position="198"/>
    </location>
</feature>
<feature type="compositionally biased region" description="Acidic residues" evidence="10">
    <location>
        <begin position="40"/>
        <end position="50"/>
    </location>
</feature>
<feature type="compositionally biased region" description="Basic and acidic residues" evidence="10">
    <location>
        <begin position="235"/>
        <end position="254"/>
    </location>
</feature>
<keyword evidence="6 9" id="KW-0539">Nucleus</keyword>
<feature type="compositionally biased region" description="Basic and acidic residues" evidence="10">
    <location>
        <begin position="204"/>
        <end position="216"/>
    </location>
</feature>
<feature type="compositionally biased region" description="Acidic residues" evidence="10">
    <location>
        <begin position="153"/>
        <end position="172"/>
    </location>
</feature>
<dbReference type="EMBL" id="DF196775">
    <property type="protein sequence ID" value="GAC73411.1"/>
    <property type="molecule type" value="Genomic_DNA"/>
</dbReference>
<dbReference type="PANTHER" id="PTHR21738:SF0">
    <property type="entry name" value="RIBOSOMAL RNA PROCESSING PROTEIN 36 HOMOLOG"/>
    <property type="match status" value="1"/>
</dbReference>
<feature type="compositionally biased region" description="Low complexity" evidence="10">
    <location>
        <begin position="1"/>
        <end position="11"/>
    </location>
</feature>
<organism evidence="11 12">
    <name type="scientific">Pseudozyma antarctica (strain T-34)</name>
    <name type="common">Yeast</name>
    <name type="synonym">Candida antarctica</name>
    <dbReference type="NCBI Taxonomy" id="1151754"/>
    <lineage>
        <taxon>Eukaryota</taxon>
        <taxon>Fungi</taxon>
        <taxon>Dikarya</taxon>
        <taxon>Basidiomycota</taxon>
        <taxon>Ustilaginomycotina</taxon>
        <taxon>Ustilaginomycetes</taxon>
        <taxon>Ustilaginales</taxon>
        <taxon>Ustilaginaceae</taxon>
        <taxon>Moesziomyces</taxon>
    </lineage>
</organism>
<name>M9LNI9_PSEA3</name>
<sequence length="488" mass="54111">MAKKAAASGGASHRKPKTAPVFEQDSDRDDGGSLNLDSASELDSDVDASDSSDAADGNDDVESQNDEEEEQQPKYAQFMDDSDLEAASDDDDDDDDDDHGDSDGSDEEGSNDGQAQYSSDEAGSDLGEAALKQQMKQIPFSALMKARRQMDASDSDELSEPDIADLEEDEFAEDRRRLARQTAGKQPARSGKSSSSAADADEALEQKRREVRERLRQLNGNAAGPSSEGDNAWAEARRQREQRRKENERKELAKRANKNAPTEISSKRPVSRRRTVVDTPTAHIRDPRFESLSGSVNKDLFSKSYSFLPDMFKDELSTLKKTLAKLKKQEATQAGPKAKSEHAQAIRDERAKVEAALRRAEGLAGERERRQRESTVKARIKTQNKERVDKGLQPFYPKKSEIKQMLLKDKYDRLAGTGDTEGRRASGQEKKQLKKALERRRRKNAQKEKRDMPVGIGFGPSGSGANAAIPKRKRHAGAPDATNKRSRF</sequence>
<dbReference type="OrthoDB" id="448446at2759"/>
<evidence type="ECO:0000256" key="9">
    <source>
        <dbReference type="RuleBase" id="RU368027"/>
    </source>
</evidence>
<keyword evidence="5" id="KW-0175">Coiled coil</keyword>
<proteinExistence type="inferred from homology"/>
<feature type="region of interest" description="Disordered" evidence="10">
    <location>
        <begin position="1"/>
        <end position="133"/>
    </location>
</feature>
<dbReference type="InterPro" id="IPR009292">
    <property type="entry name" value="RRP36"/>
</dbReference>
<evidence type="ECO:0000313" key="11">
    <source>
        <dbReference type="EMBL" id="GAC73411.1"/>
    </source>
</evidence>
<evidence type="ECO:0000256" key="7">
    <source>
        <dbReference type="ARBA" id="ARBA00023274"/>
    </source>
</evidence>
<dbReference type="STRING" id="1151754.M9LNI9"/>
<evidence type="ECO:0000256" key="10">
    <source>
        <dbReference type="SAM" id="MobiDB-lite"/>
    </source>
</evidence>
<comment type="subcellular location">
    <subcellularLocation>
        <location evidence="1 9">Nucleus</location>
        <location evidence="1 9">Nucleolus</location>
    </subcellularLocation>
</comment>
<evidence type="ECO:0000256" key="1">
    <source>
        <dbReference type="ARBA" id="ARBA00004604"/>
    </source>
</evidence>
<keyword evidence="7 9" id="KW-0687">Ribonucleoprotein</keyword>
<reference evidence="12" key="1">
    <citation type="journal article" date="2013" name="Genome Announc.">
        <title>Genome sequence of the basidiomycetous yeast Pseudozyma antarctica T-34, a producer of the glycolipid biosurfactants mannosylerythritol lipids.</title>
        <authorList>
            <person name="Morita T."/>
            <person name="Koike H."/>
            <person name="Koyama Y."/>
            <person name="Hagiwara H."/>
            <person name="Ito E."/>
            <person name="Fukuoka T."/>
            <person name="Imura T."/>
            <person name="Machida M."/>
            <person name="Kitamoto D."/>
        </authorList>
    </citation>
    <scope>NUCLEOTIDE SEQUENCE [LARGE SCALE GENOMIC DNA]</scope>
    <source>
        <strain evidence="12">T-34</strain>
    </source>
</reference>
<feature type="region of interest" description="Disordered" evidence="10">
    <location>
        <begin position="145"/>
        <end position="282"/>
    </location>
</feature>
<evidence type="ECO:0000313" key="12">
    <source>
        <dbReference type="Proteomes" id="UP000011976"/>
    </source>
</evidence>
<accession>M9LNI9</accession>
<dbReference type="GO" id="GO:0000462">
    <property type="term" value="P:maturation of SSU-rRNA from tricistronic rRNA transcript (SSU-rRNA, 5.8S rRNA, LSU-rRNA)"/>
    <property type="evidence" value="ECO:0007669"/>
    <property type="project" value="TreeGrafter"/>
</dbReference>
<feature type="compositionally biased region" description="Acidic residues" evidence="10">
    <location>
        <begin position="56"/>
        <end position="70"/>
    </location>
</feature>
<feature type="region of interest" description="Disordered" evidence="10">
    <location>
        <begin position="413"/>
        <end position="488"/>
    </location>
</feature>
<feature type="compositionally biased region" description="Basic residues" evidence="10">
    <location>
        <begin position="432"/>
        <end position="444"/>
    </location>
</feature>
<keyword evidence="4 9" id="KW-0698">rRNA processing</keyword>
<dbReference type="AlphaFoldDB" id="M9LNI9"/>
<evidence type="ECO:0000256" key="6">
    <source>
        <dbReference type="ARBA" id="ARBA00023242"/>
    </source>
</evidence>
<feature type="compositionally biased region" description="Acidic residues" evidence="10">
    <location>
        <begin position="80"/>
        <end position="110"/>
    </location>
</feature>
<dbReference type="GO" id="GO:0005730">
    <property type="term" value="C:nucleolus"/>
    <property type="evidence" value="ECO:0007669"/>
    <property type="project" value="UniProtKB-SubCell"/>
</dbReference>
<feature type="compositionally biased region" description="Basic and acidic residues" evidence="10">
    <location>
        <begin position="420"/>
        <end position="431"/>
    </location>
</feature>
<dbReference type="GO" id="GO:0030686">
    <property type="term" value="C:90S preribosome"/>
    <property type="evidence" value="ECO:0007669"/>
    <property type="project" value="TreeGrafter"/>
</dbReference>